<sequence>MFLLGSFCCCFSAERSQTIDYSPLRTLPADSPKLNKILTELAQKQAAERNNTKRFKITQHIDHSHYLAYSPSVMGRNNRLGIIRLELLERDSLIADDTWITVHATETSKVYQYTTVLGAKSTVPIWKEVELPEITNDSILQSLKRGNLYTIEKYSDKMGQCKKCIGSGKALMPDQLHVRKCVRTAKGVAKLRLNY</sequence>
<gene>
    <name evidence="1" type="ORF">JIN83_02325</name>
</gene>
<comment type="caution">
    <text evidence="1">The sequence shown here is derived from an EMBL/GenBank/DDBJ whole genome shotgun (WGS) entry which is preliminary data.</text>
</comment>
<accession>A0AAE2VCW4</accession>
<evidence type="ECO:0000313" key="2">
    <source>
        <dbReference type="Proteomes" id="UP000634206"/>
    </source>
</evidence>
<protein>
    <submittedName>
        <fullName evidence="1">Uncharacterized protein</fullName>
    </submittedName>
</protein>
<dbReference type="Proteomes" id="UP000634206">
    <property type="component" value="Unassembled WGS sequence"/>
</dbReference>
<name>A0AAE2VCW4_9BACT</name>
<reference evidence="1" key="1">
    <citation type="submission" date="2021-01" db="EMBL/GenBank/DDBJ databases">
        <title>Modified the classification status of verrucomicrobia.</title>
        <authorList>
            <person name="Feng X."/>
        </authorList>
    </citation>
    <scope>NUCLEOTIDE SEQUENCE</scope>
    <source>
        <strain evidence="1">5K15</strain>
    </source>
</reference>
<keyword evidence="2" id="KW-1185">Reference proteome</keyword>
<proteinExistence type="predicted"/>
<organism evidence="1 2">
    <name type="scientific">Oceaniferula flava</name>
    <dbReference type="NCBI Taxonomy" id="2800421"/>
    <lineage>
        <taxon>Bacteria</taxon>
        <taxon>Pseudomonadati</taxon>
        <taxon>Verrucomicrobiota</taxon>
        <taxon>Verrucomicrobiia</taxon>
        <taxon>Verrucomicrobiales</taxon>
        <taxon>Verrucomicrobiaceae</taxon>
        <taxon>Oceaniferula</taxon>
    </lineage>
</organism>
<dbReference type="AlphaFoldDB" id="A0AAE2VCW4"/>
<dbReference type="EMBL" id="JAENIG010000001">
    <property type="protein sequence ID" value="MBK1853784.1"/>
    <property type="molecule type" value="Genomic_DNA"/>
</dbReference>
<evidence type="ECO:0000313" key="1">
    <source>
        <dbReference type="EMBL" id="MBK1853784.1"/>
    </source>
</evidence>